<reference evidence="2" key="1">
    <citation type="journal article" date="2023" name="Mol. Phylogenet. Evol.">
        <title>Genome-scale phylogeny and comparative genomics of the fungal order Sordariales.</title>
        <authorList>
            <person name="Hensen N."/>
            <person name="Bonometti L."/>
            <person name="Westerberg I."/>
            <person name="Brannstrom I.O."/>
            <person name="Guillou S."/>
            <person name="Cros-Aarteil S."/>
            <person name="Calhoun S."/>
            <person name="Haridas S."/>
            <person name="Kuo A."/>
            <person name="Mondo S."/>
            <person name="Pangilinan J."/>
            <person name="Riley R."/>
            <person name="LaButti K."/>
            <person name="Andreopoulos B."/>
            <person name="Lipzen A."/>
            <person name="Chen C."/>
            <person name="Yan M."/>
            <person name="Daum C."/>
            <person name="Ng V."/>
            <person name="Clum A."/>
            <person name="Steindorff A."/>
            <person name="Ohm R.A."/>
            <person name="Martin F."/>
            <person name="Silar P."/>
            <person name="Natvig D.O."/>
            <person name="Lalanne C."/>
            <person name="Gautier V."/>
            <person name="Ament-Velasquez S.L."/>
            <person name="Kruys A."/>
            <person name="Hutchinson M.I."/>
            <person name="Powell A.J."/>
            <person name="Barry K."/>
            <person name="Miller A.N."/>
            <person name="Grigoriev I.V."/>
            <person name="Debuchy R."/>
            <person name="Gladieux P."/>
            <person name="Hiltunen Thoren M."/>
            <person name="Johannesson H."/>
        </authorList>
    </citation>
    <scope>NUCLEOTIDE SEQUENCE</scope>
    <source>
        <strain evidence="2">PSN309</strain>
    </source>
</reference>
<proteinExistence type="predicted"/>
<dbReference type="Proteomes" id="UP001302126">
    <property type="component" value="Unassembled WGS sequence"/>
</dbReference>
<reference evidence="2" key="2">
    <citation type="submission" date="2023-05" db="EMBL/GenBank/DDBJ databases">
        <authorList>
            <consortium name="Lawrence Berkeley National Laboratory"/>
            <person name="Steindorff A."/>
            <person name="Hensen N."/>
            <person name="Bonometti L."/>
            <person name="Westerberg I."/>
            <person name="Brannstrom I.O."/>
            <person name="Guillou S."/>
            <person name="Cros-Aarteil S."/>
            <person name="Calhoun S."/>
            <person name="Haridas S."/>
            <person name="Kuo A."/>
            <person name="Mondo S."/>
            <person name="Pangilinan J."/>
            <person name="Riley R."/>
            <person name="Labutti K."/>
            <person name="Andreopoulos B."/>
            <person name="Lipzen A."/>
            <person name="Chen C."/>
            <person name="Yanf M."/>
            <person name="Daum C."/>
            <person name="Ng V."/>
            <person name="Clum A."/>
            <person name="Ohm R."/>
            <person name="Martin F."/>
            <person name="Silar P."/>
            <person name="Natvig D."/>
            <person name="Lalanne C."/>
            <person name="Gautier V."/>
            <person name="Ament-Velasquez S.L."/>
            <person name="Kruys A."/>
            <person name="Hutchinson M.I."/>
            <person name="Powell A.J."/>
            <person name="Barry K."/>
            <person name="Miller A.N."/>
            <person name="Grigoriev I.V."/>
            <person name="Debuchy R."/>
            <person name="Gladieux P."/>
            <person name="Thoren M.H."/>
            <person name="Johannesson H."/>
        </authorList>
    </citation>
    <scope>NUCLEOTIDE SEQUENCE</scope>
    <source>
        <strain evidence="2">PSN309</strain>
    </source>
</reference>
<accession>A0AAN6WSB3</accession>
<feature type="region of interest" description="Disordered" evidence="1">
    <location>
        <begin position="1"/>
        <end position="26"/>
    </location>
</feature>
<evidence type="ECO:0000313" key="2">
    <source>
        <dbReference type="EMBL" id="KAK4186808.1"/>
    </source>
</evidence>
<organism evidence="2 3">
    <name type="scientific">Podospora australis</name>
    <dbReference type="NCBI Taxonomy" id="1536484"/>
    <lineage>
        <taxon>Eukaryota</taxon>
        <taxon>Fungi</taxon>
        <taxon>Dikarya</taxon>
        <taxon>Ascomycota</taxon>
        <taxon>Pezizomycotina</taxon>
        <taxon>Sordariomycetes</taxon>
        <taxon>Sordariomycetidae</taxon>
        <taxon>Sordariales</taxon>
        <taxon>Podosporaceae</taxon>
        <taxon>Podospora</taxon>
    </lineage>
</organism>
<evidence type="ECO:0000313" key="3">
    <source>
        <dbReference type="Proteomes" id="UP001302126"/>
    </source>
</evidence>
<dbReference type="EMBL" id="MU864415">
    <property type="protein sequence ID" value="KAK4186808.1"/>
    <property type="molecule type" value="Genomic_DNA"/>
</dbReference>
<name>A0AAN6WSB3_9PEZI</name>
<keyword evidence="3" id="KW-1185">Reference proteome</keyword>
<gene>
    <name evidence="2" type="ORF">QBC35DRAFT_254772</name>
</gene>
<evidence type="ECO:0000256" key="1">
    <source>
        <dbReference type="SAM" id="MobiDB-lite"/>
    </source>
</evidence>
<protein>
    <submittedName>
        <fullName evidence="2">Uncharacterized protein</fullName>
    </submittedName>
</protein>
<sequence>MIEEEGTEISLRADEEYNDDQTQYSDPKSLSGLQLMNYVGAFTDAIYQSLPRGFDIAEFNRVRPQLDELLKQFAYKISQDGTEPVY</sequence>
<dbReference type="AlphaFoldDB" id="A0AAN6WSB3"/>
<comment type="caution">
    <text evidence="2">The sequence shown here is derived from an EMBL/GenBank/DDBJ whole genome shotgun (WGS) entry which is preliminary data.</text>
</comment>